<evidence type="ECO:0000313" key="3">
    <source>
        <dbReference type="Proteomes" id="UP001472677"/>
    </source>
</evidence>
<accession>A0ABR2BCH2</accession>
<sequence length="114" mass="12720">MVQQPPTLSLARQPSTMVPPLAARVSKTSRQRCDNTTTTKGIGARRLIDEGDRSVHPQPNSSQNQHRLTYVANRRGKGGECYRTASRIKTLMPWVESRGRGKQRGDGQERHGRG</sequence>
<protein>
    <submittedName>
        <fullName evidence="2">Uncharacterized protein</fullName>
    </submittedName>
</protein>
<organism evidence="2 3">
    <name type="scientific">Hibiscus sabdariffa</name>
    <name type="common">roselle</name>
    <dbReference type="NCBI Taxonomy" id="183260"/>
    <lineage>
        <taxon>Eukaryota</taxon>
        <taxon>Viridiplantae</taxon>
        <taxon>Streptophyta</taxon>
        <taxon>Embryophyta</taxon>
        <taxon>Tracheophyta</taxon>
        <taxon>Spermatophyta</taxon>
        <taxon>Magnoliopsida</taxon>
        <taxon>eudicotyledons</taxon>
        <taxon>Gunneridae</taxon>
        <taxon>Pentapetalae</taxon>
        <taxon>rosids</taxon>
        <taxon>malvids</taxon>
        <taxon>Malvales</taxon>
        <taxon>Malvaceae</taxon>
        <taxon>Malvoideae</taxon>
        <taxon>Hibiscus</taxon>
    </lineage>
</organism>
<name>A0ABR2BCH2_9ROSI</name>
<keyword evidence="3" id="KW-1185">Reference proteome</keyword>
<dbReference type="Proteomes" id="UP001472677">
    <property type="component" value="Unassembled WGS sequence"/>
</dbReference>
<proteinExistence type="predicted"/>
<dbReference type="EMBL" id="JBBPBM010000134">
    <property type="protein sequence ID" value="KAK8504830.1"/>
    <property type="molecule type" value="Genomic_DNA"/>
</dbReference>
<reference evidence="2 3" key="1">
    <citation type="journal article" date="2024" name="G3 (Bethesda)">
        <title>Genome assembly of Hibiscus sabdariffa L. provides insights into metabolisms of medicinal natural products.</title>
        <authorList>
            <person name="Kim T."/>
        </authorList>
    </citation>
    <scope>NUCLEOTIDE SEQUENCE [LARGE SCALE GENOMIC DNA]</scope>
    <source>
        <strain evidence="2">TK-2024</strain>
        <tissue evidence="2">Old leaves</tissue>
    </source>
</reference>
<gene>
    <name evidence="2" type="ORF">V6N12_033081</name>
</gene>
<evidence type="ECO:0000313" key="2">
    <source>
        <dbReference type="EMBL" id="KAK8504830.1"/>
    </source>
</evidence>
<feature type="compositionally biased region" description="Basic and acidic residues" evidence="1">
    <location>
        <begin position="97"/>
        <end position="114"/>
    </location>
</feature>
<feature type="compositionally biased region" description="Basic and acidic residues" evidence="1">
    <location>
        <begin position="46"/>
        <end position="55"/>
    </location>
</feature>
<evidence type="ECO:0000256" key="1">
    <source>
        <dbReference type="SAM" id="MobiDB-lite"/>
    </source>
</evidence>
<feature type="compositionally biased region" description="Polar residues" evidence="1">
    <location>
        <begin position="1"/>
        <end position="16"/>
    </location>
</feature>
<feature type="compositionally biased region" description="Polar residues" evidence="1">
    <location>
        <begin position="57"/>
        <end position="67"/>
    </location>
</feature>
<comment type="caution">
    <text evidence="2">The sequence shown here is derived from an EMBL/GenBank/DDBJ whole genome shotgun (WGS) entry which is preliminary data.</text>
</comment>
<feature type="region of interest" description="Disordered" evidence="1">
    <location>
        <begin position="1"/>
        <end position="114"/>
    </location>
</feature>